<dbReference type="GeneID" id="4390523"/>
<dbReference type="AlphaFoldDB" id="Q2H6K7"/>
<gene>
    <name evidence="1" type="ORF">CHGG_05708</name>
</gene>
<evidence type="ECO:0000313" key="1">
    <source>
        <dbReference type="EMBL" id="EAQ89089.1"/>
    </source>
</evidence>
<dbReference type="InParanoid" id="Q2H6K7"/>
<dbReference type="HOGENOM" id="CLU_1767834_0_0_1"/>
<dbReference type="VEuPathDB" id="FungiDB:CHGG_05708"/>
<keyword evidence="2" id="KW-1185">Reference proteome</keyword>
<dbReference type="EMBL" id="CH408031">
    <property type="protein sequence ID" value="EAQ89089.1"/>
    <property type="molecule type" value="Genomic_DNA"/>
</dbReference>
<protein>
    <submittedName>
        <fullName evidence="1">Uncharacterized protein</fullName>
    </submittedName>
</protein>
<sequence length="147" mass="15843">MGREPWPSGTVHLCGYLAARSLFCSLQGHGAQSSVAMRPLSGYMTLHKPIERHANQQPPWFFIIGEAIFKRVETPMEVSPVSPQGVSLSRGTAAPAQMVGPQSGNPADSLPIAGFCDKNTPRISCIFPMRQTAGLGAQGGRFRKHID</sequence>
<reference evidence="2" key="1">
    <citation type="journal article" date="2015" name="Genome Announc.">
        <title>Draft genome sequence of the cellulolytic fungus Chaetomium globosum.</title>
        <authorList>
            <person name="Cuomo C.A."/>
            <person name="Untereiner W.A."/>
            <person name="Ma L.-J."/>
            <person name="Grabherr M."/>
            <person name="Birren B.W."/>
        </authorList>
    </citation>
    <scope>NUCLEOTIDE SEQUENCE [LARGE SCALE GENOMIC DNA]</scope>
    <source>
        <strain evidence="2">ATCC 6205 / CBS 148.51 / DSM 1962 / NBRC 6347 / NRRL 1970</strain>
    </source>
</reference>
<dbReference type="RefSeq" id="XP_001221803.1">
    <property type="nucleotide sequence ID" value="XM_001221802.1"/>
</dbReference>
<proteinExistence type="predicted"/>
<name>Q2H6K7_CHAGB</name>
<organism evidence="1 2">
    <name type="scientific">Chaetomium globosum (strain ATCC 6205 / CBS 148.51 / DSM 1962 / NBRC 6347 / NRRL 1970)</name>
    <name type="common">Soil fungus</name>
    <dbReference type="NCBI Taxonomy" id="306901"/>
    <lineage>
        <taxon>Eukaryota</taxon>
        <taxon>Fungi</taxon>
        <taxon>Dikarya</taxon>
        <taxon>Ascomycota</taxon>
        <taxon>Pezizomycotina</taxon>
        <taxon>Sordariomycetes</taxon>
        <taxon>Sordariomycetidae</taxon>
        <taxon>Sordariales</taxon>
        <taxon>Chaetomiaceae</taxon>
        <taxon>Chaetomium</taxon>
    </lineage>
</organism>
<accession>Q2H6K7</accession>
<dbReference type="Proteomes" id="UP000001056">
    <property type="component" value="Unassembled WGS sequence"/>
</dbReference>
<evidence type="ECO:0000313" key="2">
    <source>
        <dbReference type="Proteomes" id="UP000001056"/>
    </source>
</evidence>